<dbReference type="AlphaFoldDB" id="A0A8S2YA71"/>
<protein>
    <submittedName>
        <fullName evidence="1">Uncharacterized protein</fullName>
    </submittedName>
</protein>
<evidence type="ECO:0000313" key="2">
    <source>
        <dbReference type="Proteomes" id="UP000681967"/>
    </source>
</evidence>
<organism evidence="1 2">
    <name type="scientific">Rotaria magnacalcarata</name>
    <dbReference type="NCBI Taxonomy" id="392030"/>
    <lineage>
        <taxon>Eukaryota</taxon>
        <taxon>Metazoa</taxon>
        <taxon>Spiralia</taxon>
        <taxon>Gnathifera</taxon>
        <taxon>Rotifera</taxon>
        <taxon>Eurotatoria</taxon>
        <taxon>Bdelloidea</taxon>
        <taxon>Philodinida</taxon>
        <taxon>Philodinidae</taxon>
        <taxon>Rotaria</taxon>
    </lineage>
</organism>
<sequence>MIVIEEDLILSPDFLYTLALLSETFRKDETIGAIEMWNPN</sequence>
<name>A0A8S2YA71_9BILA</name>
<feature type="non-terminal residue" evidence="1">
    <location>
        <position position="40"/>
    </location>
</feature>
<dbReference type="Gene3D" id="3.90.550.10">
    <property type="entry name" value="Spore Coat Polysaccharide Biosynthesis Protein SpsA, Chain A"/>
    <property type="match status" value="1"/>
</dbReference>
<reference evidence="1" key="1">
    <citation type="submission" date="2021-02" db="EMBL/GenBank/DDBJ databases">
        <authorList>
            <person name="Nowell W R."/>
        </authorList>
    </citation>
    <scope>NUCLEOTIDE SEQUENCE</scope>
</reference>
<dbReference type="Proteomes" id="UP000681967">
    <property type="component" value="Unassembled WGS sequence"/>
</dbReference>
<gene>
    <name evidence="1" type="ORF">BYL167_LOCUS37745</name>
</gene>
<dbReference type="EMBL" id="CAJOBH010086244">
    <property type="protein sequence ID" value="CAF4542105.1"/>
    <property type="molecule type" value="Genomic_DNA"/>
</dbReference>
<comment type="caution">
    <text evidence="1">The sequence shown here is derived from an EMBL/GenBank/DDBJ whole genome shotgun (WGS) entry which is preliminary data.</text>
</comment>
<evidence type="ECO:0000313" key="1">
    <source>
        <dbReference type="EMBL" id="CAF4542105.1"/>
    </source>
</evidence>
<accession>A0A8S2YA71</accession>
<dbReference type="InterPro" id="IPR029044">
    <property type="entry name" value="Nucleotide-diphossugar_trans"/>
</dbReference>
<proteinExistence type="predicted"/>